<reference evidence="1 2" key="1">
    <citation type="submission" date="2020-06" db="EMBL/GenBank/DDBJ databases">
        <title>Genomic analysis of Salicibibacter sp. NKC5-3.</title>
        <authorList>
            <person name="Oh Y.J."/>
        </authorList>
    </citation>
    <scope>NUCLEOTIDE SEQUENCE [LARGE SCALE GENOMIC DNA]</scope>
    <source>
        <strain evidence="1 2">NKC5-3</strain>
    </source>
</reference>
<evidence type="ECO:0000313" key="1">
    <source>
        <dbReference type="EMBL" id="QQK76995.1"/>
    </source>
</evidence>
<dbReference type="AlphaFoldDB" id="A0A7T6Z4S4"/>
<organism evidence="1 2">
    <name type="scientific">Salicibibacter cibarius</name>
    <dbReference type="NCBI Taxonomy" id="2743000"/>
    <lineage>
        <taxon>Bacteria</taxon>
        <taxon>Bacillati</taxon>
        <taxon>Bacillota</taxon>
        <taxon>Bacilli</taxon>
        <taxon>Bacillales</taxon>
        <taxon>Bacillaceae</taxon>
        <taxon>Salicibibacter</taxon>
    </lineage>
</organism>
<gene>
    <name evidence="1" type="ORF">HUG15_16380</name>
</gene>
<dbReference type="RefSeq" id="WP_200124120.1">
    <property type="nucleotide sequence ID" value="NZ_CP054705.1"/>
</dbReference>
<proteinExistence type="predicted"/>
<dbReference type="Proteomes" id="UP000595823">
    <property type="component" value="Chromosome"/>
</dbReference>
<name>A0A7T6Z4S4_9BACI</name>
<dbReference type="KEGG" id="scia:HUG15_16380"/>
<sequence>MEEWKDPIVEEVRKAREELMEEAGDLETLFKLLKAGEAKHPERIVEYSE</sequence>
<protein>
    <submittedName>
        <fullName evidence="1">Uncharacterized protein</fullName>
    </submittedName>
</protein>
<keyword evidence="2" id="KW-1185">Reference proteome</keyword>
<evidence type="ECO:0000313" key="2">
    <source>
        <dbReference type="Proteomes" id="UP000595823"/>
    </source>
</evidence>
<accession>A0A7T6Z4S4</accession>
<dbReference type="EMBL" id="CP054705">
    <property type="protein sequence ID" value="QQK76995.1"/>
    <property type="molecule type" value="Genomic_DNA"/>
</dbReference>